<protein>
    <submittedName>
        <fullName evidence="1">Uncharacterized protein</fullName>
    </submittedName>
</protein>
<dbReference type="Proteomes" id="UP000244168">
    <property type="component" value="Unassembled WGS sequence"/>
</dbReference>
<comment type="caution">
    <text evidence="1">The sequence shown here is derived from an EMBL/GenBank/DDBJ whole genome shotgun (WGS) entry which is preliminary data.</text>
</comment>
<evidence type="ECO:0000313" key="1">
    <source>
        <dbReference type="EMBL" id="PTR01214.1"/>
    </source>
</evidence>
<dbReference type="AlphaFoldDB" id="A0A2T5JFQ1"/>
<keyword evidence="2" id="KW-1185">Reference proteome</keyword>
<proteinExistence type="predicted"/>
<sequence length="128" mass="14884">MDSFVVIHKPELSHIKFDYDFLQVVLDKSPVKLYQYLLNKQTSSVGTYGTMQVSIPGSSYMVNWYFYGTDVDTVTEMKDKTFKKVMSEMLADEPGTVAWIQDDTYILDNMDAVLNDYKVRQAKRKKQQ</sequence>
<evidence type="ECO:0000313" key="2">
    <source>
        <dbReference type="Proteomes" id="UP000244168"/>
    </source>
</evidence>
<dbReference type="EMBL" id="QAOQ01000001">
    <property type="protein sequence ID" value="PTR01214.1"/>
    <property type="molecule type" value="Genomic_DNA"/>
</dbReference>
<dbReference type="OrthoDB" id="799509at2"/>
<accession>A0A2T5JFQ1</accession>
<reference evidence="1 2" key="1">
    <citation type="submission" date="2018-04" db="EMBL/GenBank/DDBJ databases">
        <title>Genomic Encyclopedia of Archaeal and Bacterial Type Strains, Phase II (KMG-II): from individual species to whole genera.</title>
        <authorList>
            <person name="Goeker M."/>
        </authorList>
    </citation>
    <scope>NUCLEOTIDE SEQUENCE [LARGE SCALE GENOMIC DNA]</scope>
    <source>
        <strain evidence="1 2">DSM 26809</strain>
    </source>
</reference>
<name>A0A2T5JFQ1_9SPHI</name>
<organism evidence="1 2">
    <name type="scientific">Mucilaginibacter yixingensis</name>
    <dbReference type="NCBI Taxonomy" id="1295612"/>
    <lineage>
        <taxon>Bacteria</taxon>
        <taxon>Pseudomonadati</taxon>
        <taxon>Bacteroidota</taxon>
        <taxon>Sphingobacteriia</taxon>
        <taxon>Sphingobacteriales</taxon>
        <taxon>Sphingobacteriaceae</taxon>
        <taxon>Mucilaginibacter</taxon>
    </lineage>
</organism>
<gene>
    <name evidence="1" type="ORF">C8P68_101448</name>
</gene>
<dbReference type="RefSeq" id="WP_107826621.1">
    <property type="nucleotide sequence ID" value="NZ_CP160205.1"/>
</dbReference>